<feature type="repeat" description="ANK" evidence="3">
    <location>
        <begin position="182"/>
        <end position="214"/>
    </location>
</feature>
<dbReference type="Pfam" id="PF12796">
    <property type="entry name" value="Ank_2"/>
    <property type="match status" value="3"/>
</dbReference>
<proteinExistence type="predicted"/>
<name>A0AAD9J653_9ANNE</name>
<dbReference type="CDD" id="cd03587">
    <property type="entry name" value="SOCS"/>
    <property type="match status" value="1"/>
</dbReference>
<dbReference type="Pfam" id="PF07525">
    <property type="entry name" value="SOCS_box"/>
    <property type="match status" value="1"/>
</dbReference>
<comment type="caution">
    <text evidence="5">The sequence shown here is derived from an EMBL/GenBank/DDBJ whole genome shotgun (WGS) entry which is preliminary data.</text>
</comment>
<dbReference type="AlphaFoldDB" id="A0AAD9J653"/>
<dbReference type="SUPFAM" id="SSF158235">
    <property type="entry name" value="SOCS box-like"/>
    <property type="match status" value="1"/>
</dbReference>
<dbReference type="SMART" id="SM00969">
    <property type="entry name" value="SOCS_box"/>
    <property type="match status" value="1"/>
</dbReference>
<evidence type="ECO:0000259" key="4">
    <source>
        <dbReference type="SMART" id="SM00969"/>
    </source>
</evidence>
<evidence type="ECO:0000313" key="5">
    <source>
        <dbReference type="EMBL" id="KAK2146833.1"/>
    </source>
</evidence>
<evidence type="ECO:0000313" key="6">
    <source>
        <dbReference type="Proteomes" id="UP001208570"/>
    </source>
</evidence>
<evidence type="ECO:0000256" key="1">
    <source>
        <dbReference type="ARBA" id="ARBA00022737"/>
    </source>
</evidence>
<gene>
    <name evidence="5" type="ORF">LSH36_582g00022</name>
</gene>
<dbReference type="PANTHER" id="PTHR24126:SF14">
    <property type="entry name" value="ANK_REP_REGION DOMAIN-CONTAINING PROTEIN"/>
    <property type="match status" value="1"/>
</dbReference>
<dbReference type="Gene3D" id="1.25.40.20">
    <property type="entry name" value="Ankyrin repeat-containing domain"/>
    <property type="match status" value="3"/>
</dbReference>
<keyword evidence="2 3" id="KW-0040">ANK repeat</keyword>
<feature type="repeat" description="ANK" evidence="3">
    <location>
        <begin position="249"/>
        <end position="281"/>
    </location>
</feature>
<accession>A0AAD9J653</accession>
<dbReference type="InterPro" id="IPR036770">
    <property type="entry name" value="Ankyrin_rpt-contain_sf"/>
</dbReference>
<dbReference type="InterPro" id="IPR002110">
    <property type="entry name" value="Ankyrin_rpt"/>
</dbReference>
<sequence length="481" mass="53632">MATGSGNGWGLDFYDCVINNDLARLEFLVEQHKVDLNAKFTEVRKKNHLDLSPIHLVAYKGYTGMLQYLYDMKCDIHLTTATLRRTAFHFAVLRHKMACFHKLLSFGANADPRDTFGNSPCHYAAEDGACDILDVLLRQRIDLNAQDITLKTPLMKATRNGKLSAVKRLVEAGCALNIRDKNSDTALHFAARHGSEGLVTVLIRAGSDLNMQNQWGHTPLMEAVCYNNKDASARLLSSGCNLNLREYKGGDTALHVAVRKNYNAIVEQLLATGKVQNVYNYHGELAVYDAVLSQKIDTIRIFLHHNYDLDVPIKLDYDGTGGKTVVKVAMDKGNFELLRLLAKVGFLLSSSSSTNCRPLAEWDSTQQAAAMGWELFHQTCPLTRPPTTSFPVGRAPCGREPTACSQPCPLHRATSQSPPTVDAEHAAALQRFFTEVNKVRSLKEMSRKVIRKHVGFGIHYKVNFLCIPKSLQEYVLLRDLV</sequence>
<keyword evidence="6" id="KW-1185">Reference proteome</keyword>
<dbReference type="GO" id="GO:0035556">
    <property type="term" value="P:intracellular signal transduction"/>
    <property type="evidence" value="ECO:0007669"/>
    <property type="project" value="InterPro"/>
</dbReference>
<dbReference type="SUPFAM" id="SSF48403">
    <property type="entry name" value="Ankyrin repeat"/>
    <property type="match status" value="2"/>
</dbReference>
<dbReference type="PROSITE" id="PS50088">
    <property type="entry name" value="ANK_REPEAT"/>
    <property type="match status" value="5"/>
</dbReference>
<dbReference type="Proteomes" id="UP001208570">
    <property type="component" value="Unassembled WGS sequence"/>
</dbReference>
<dbReference type="PROSITE" id="PS50297">
    <property type="entry name" value="ANK_REP_REGION"/>
    <property type="match status" value="4"/>
</dbReference>
<feature type="repeat" description="ANK" evidence="3">
    <location>
        <begin position="215"/>
        <end position="247"/>
    </location>
</feature>
<feature type="repeat" description="ANK" evidence="3">
    <location>
        <begin position="116"/>
        <end position="148"/>
    </location>
</feature>
<organism evidence="5 6">
    <name type="scientific">Paralvinella palmiformis</name>
    <dbReference type="NCBI Taxonomy" id="53620"/>
    <lineage>
        <taxon>Eukaryota</taxon>
        <taxon>Metazoa</taxon>
        <taxon>Spiralia</taxon>
        <taxon>Lophotrochozoa</taxon>
        <taxon>Annelida</taxon>
        <taxon>Polychaeta</taxon>
        <taxon>Sedentaria</taxon>
        <taxon>Canalipalpata</taxon>
        <taxon>Terebellida</taxon>
        <taxon>Terebelliformia</taxon>
        <taxon>Alvinellidae</taxon>
        <taxon>Paralvinella</taxon>
    </lineage>
</organism>
<dbReference type="InterPro" id="IPR001496">
    <property type="entry name" value="SOCS_box"/>
</dbReference>
<keyword evidence="1" id="KW-0677">Repeat</keyword>
<feature type="domain" description="SOCS box" evidence="4">
    <location>
        <begin position="439"/>
        <end position="478"/>
    </location>
</feature>
<dbReference type="PANTHER" id="PTHR24126">
    <property type="entry name" value="ANKYRIN REPEAT, PH AND SEC7 DOMAIN CONTAINING PROTEIN SECG-RELATED"/>
    <property type="match status" value="1"/>
</dbReference>
<dbReference type="EMBL" id="JAODUP010000582">
    <property type="protein sequence ID" value="KAK2146833.1"/>
    <property type="molecule type" value="Genomic_DNA"/>
</dbReference>
<feature type="repeat" description="ANK" evidence="3">
    <location>
        <begin position="149"/>
        <end position="181"/>
    </location>
</feature>
<protein>
    <recommendedName>
        <fullName evidence="4">SOCS box domain-containing protein</fullName>
    </recommendedName>
</protein>
<reference evidence="5" key="1">
    <citation type="journal article" date="2023" name="Mol. Biol. Evol.">
        <title>Third-Generation Sequencing Reveals the Adaptive Role of the Epigenome in Three Deep-Sea Polychaetes.</title>
        <authorList>
            <person name="Perez M."/>
            <person name="Aroh O."/>
            <person name="Sun Y."/>
            <person name="Lan Y."/>
            <person name="Juniper S.K."/>
            <person name="Young C.R."/>
            <person name="Angers B."/>
            <person name="Qian P.Y."/>
        </authorList>
    </citation>
    <scope>NUCLEOTIDE SEQUENCE</scope>
    <source>
        <strain evidence="5">P08H-3</strain>
    </source>
</reference>
<dbReference type="InterPro" id="IPR036036">
    <property type="entry name" value="SOCS_box-like_dom_sf"/>
</dbReference>
<evidence type="ECO:0000256" key="2">
    <source>
        <dbReference type="ARBA" id="ARBA00023043"/>
    </source>
</evidence>
<dbReference type="SMART" id="SM00248">
    <property type="entry name" value="ANK"/>
    <property type="match status" value="9"/>
</dbReference>
<evidence type="ECO:0000256" key="3">
    <source>
        <dbReference type="PROSITE-ProRule" id="PRU00023"/>
    </source>
</evidence>